<keyword evidence="4 10" id="KW-0547">Nucleotide-binding</keyword>
<feature type="domain" description="AGC-kinase C-terminal" evidence="14">
    <location>
        <begin position="355"/>
        <end position="412"/>
    </location>
</feature>
<evidence type="ECO:0000256" key="5">
    <source>
        <dbReference type="ARBA" id="ARBA00022777"/>
    </source>
</evidence>
<dbReference type="GO" id="GO:0005524">
    <property type="term" value="F:ATP binding"/>
    <property type="evidence" value="ECO:0007669"/>
    <property type="project" value="UniProtKB-UniRule"/>
</dbReference>
<reference evidence="15" key="1">
    <citation type="journal article" date="2013" name="Nature">
        <title>The genomes of four tapeworm species reveal adaptations to parasitism.</title>
        <authorList>
            <person name="Tsai I.J."/>
            <person name="Zarowiecki M."/>
            <person name="Holroyd N."/>
            <person name="Garciarrubio A."/>
            <person name="Sanchez-Flores A."/>
            <person name="Brooks K.L."/>
            <person name="Tracey A."/>
            <person name="Bobes R.J."/>
            <person name="Fragoso G."/>
            <person name="Sciutto E."/>
            <person name="Aslett M."/>
            <person name="Beasley H."/>
            <person name="Bennett H.M."/>
            <person name="Cai J."/>
            <person name="Camicia F."/>
            <person name="Clark R."/>
            <person name="Cucher M."/>
            <person name="De Silva N."/>
            <person name="Day T.A."/>
            <person name="Deplazes P."/>
            <person name="Estrada K."/>
            <person name="Fernandez C."/>
            <person name="Holland P.W."/>
            <person name="Hou J."/>
            <person name="Hu S."/>
            <person name="Huckvale T."/>
            <person name="Hung S.S."/>
            <person name="Kamenetzky L."/>
            <person name="Keane J.A."/>
            <person name="Kiss F."/>
            <person name="Koziol U."/>
            <person name="Lambert O."/>
            <person name="Liu K."/>
            <person name="Luo X."/>
            <person name="Luo Y."/>
            <person name="Macchiaroli N."/>
            <person name="Nichol S."/>
            <person name="Paps J."/>
            <person name="Parkinson J."/>
            <person name="Pouchkina-Stantcheva N."/>
            <person name="Riddiford N."/>
            <person name="Rosenzvit M."/>
            <person name="Salinas G."/>
            <person name="Wasmuth J.D."/>
            <person name="Zamanian M."/>
            <person name="Zheng Y."/>
            <person name="Cai X."/>
            <person name="Soberon X."/>
            <person name="Olson P.D."/>
            <person name="Laclette J.P."/>
            <person name="Brehm K."/>
            <person name="Berriman M."/>
            <person name="Garciarrubio A."/>
            <person name="Bobes R.J."/>
            <person name="Fragoso G."/>
            <person name="Sanchez-Flores A."/>
            <person name="Estrada K."/>
            <person name="Cevallos M.A."/>
            <person name="Morett E."/>
            <person name="Gonzalez V."/>
            <person name="Portillo T."/>
            <person name="Ochoa-Leyva A."/>
            <person name="Jose M.V."/>
            <person name="Sciutto E."/>
            <person name="Landa A."/>
            <person name="Jimenez L."/>
            <person name="Valdes V."/>
            <person name="Carrero J.C."/>
            <person name="Larralde C."/>
            <person name="Morales-Montor J."/>
            <person name="Limon-Lason J."/>
            <person name="Soberon X."/>
            <person name="Laclette J.P."/>
        </authorList>
    </citation>
    <scope>NUCLEOTIDE SEQUENCE [LARGE SCALE GENOMIC DNA]</scope>
</reference>
<keyword evidence="3" id="KW-0808">Transferase</keyword>
<feature type="domain" description="Protein kinase" evidence="13">
    <location>
        <begin position="100"/>
        <end position="354"/>
    </location>
</feature>
<feature type="region of interest" description="Disordered" evidence="12">
    <location>
        <begin position="1"/>
        <end position="53"/>
    </location>
</feature>
<dbReference type="InterPro" id="IPR000719">
    <property type="entry name" value="Prot_kinase_dom"/>
</dbReference>
<proteinExistence type="inferred from homology"/>
<dbReference type="PROSITE" id="PS50011">
    <property type="entry name" value="PROTEIN_KINASE_DOM"/>
    <property type="match status" value="1"/>
</dbReference>
<keyword evidence="16" id="KW-1185">Reference proteome</keyword>
<reference evidence="15" key="2">
    <citation type="submission" date="2015-11" db="EMBL/GenBank/DDBJ databases">
        <authorList>
            <person name="Zhang Y."/>
            <person name="Guo Z."/>
        </authorList>
    </citation>
    <scope>NUCLEOTIDE SEQUENCE</scope>
</reference>
<dbReference type="PROSITE" id="PS51285">
    <property type="entry name" value="AGC_KINASE_CTER"/>
    <property type="match status" value="1"/>
</dbReference>
<keyword evidence="7" id="KW-0114">cAMP</keyword>
<dbReference type="SUPFAM" id="SSF56112">
    <property type="entry name" value="Protein kinase-like (PK-like)"/>
    <property type="match status" value="1"/>
</dbReference>
<dbReference type="PANTHER" id="PTHR24353:SF153">
    <property type="entry name" value="CAMP-DEPENDENT PROTEIN KINASE CATALYTIC SUBUNIT 1"/>
    <property type="match status" value="1"/>
</dbReference>
<accession>A0A068XYY9</accession>
<evidence type="ECO:0000256" key="8">
    <source>
        <dbReference type="ARBA" id="ARBA00047292"/>
    </source>
</evidence>
<evidence type="ECO:0000256" key="3">
    <source>
        <dbReference type="ARBA" id="ARBA00022679"/>
    </source>
</evidence>
<keyword evidence="2 11" id="KW-0723">Serine/threonine-protein kinase</keyword>
<dbReference type="eggNOG" id="KOG0616">
    <property type="taxonomic scope" value="Eukaryota"/>
</dbReference>
<dbReference type="SMART" id="SM00133">
    <property type="entry name" value="S_TK_X"/>
    <property type="match status" value="1"/>
</dbReference>
<sequence length="412" mass="46984">MEVFVASERHPIPSKSSTSMDLTYVADSSDGSSSEGRELSTQNANSYTRPRRSMEEQLRLLEKRLQVAQTEFRAKWDSPQHTAQVGDAEISCHTSKLSDFTCIKTVGTGSFGRVCLAQHKNNRRHYAIKILQKAKIVKLKQVEHTLNEKKILSCITFPFIVALKTYFKDNSNLYMALEFINGGELFSLIRRKGKFREDTARFYGAQVVLALQYLHSMDIAYRDLKPENLLIDKHGYLKLTDFGFAKVVKGRTWTLCGTPEYLAPEIILSKGYSRAVDWWAVGVLIFEMIAGYPPFFADQALQVYEKIVAGKVRFPFFMSTDARALLSNLLQGDTTKRYGNMRNGVADIQSHVWFTSIDWIDILDRKVKPPYVPHVKDDADATHFDDYPEEEIVDATTTTTPKMLYEAEFADF</sequence>
<evidence type="ECO:0000256" key="10">
    <source>
        <dbReference type="PROSITE-ProRule" id="PRU10141"/>
    </source>
</evidence>
<evidence type="ECO:0000256" key="1">
    <source>
        <dbReference type="ARBA" id="ARBA00012444"/>
    </source>
</evidence>
<evidence type="ECO:0000256" key="6">
    <source>
        <dbReference type="ARBA" id="ARBA00022840"/>
    </source>
</evidence>
<dbReference type="EC" id="2.7.11.11" evidence="1"/>
<dbReference type="InterPro" id="IPR000961">
    <property type="entry name" value="AGC-kinase_C"/>
</dbReference>
<dbReference type="Gene3D" id="1.10.510.10">
    <property type="entry name" value="Transferase(Phosphotransferase) domain 1"/>
    <property type="match status" value="1"/>
</dbReference>
<dbReference type="PROSITE" id="PS00107">
    <property type="entry name" value="PROTEIN_KINASE_ATP"/>
    <property type="match status" value="1"/>
</dbReference>
<name>A0A068XYY9_ECHMU</name>
<evidence type="ECO:0000256" key="9">
    <source>
        <dbReference type="ARBA" id="ARBA00047454"/>
    </source>
</evidence>
<dbReference type="Pfam" id="PF00069">
    <property type="entry name" value="Pkinase"/>
    <property type="match status" value="1"/>
</dbReference>
<dbReference type="SMART" id="SM00220">
    <property type="entry name" value="S_TKc"/>
    <property type="match status" value="1"/>
</dbReference>
<evidence type="ECO:0000256" key="11">
    <source>
        <dbReference type="RuleBase" id="RU000304"/>
    </source>
</evidence>
<dbReference type="AlphaFoldDB" id="A0A068XYY9"/>
<dbReference type="GO" id="GO:0005952">
    <property type="term" value="C:cAMP-dependent protein kinase complex"/>
    <property type="evidence" value="ECO:0007669"/>
    <property type="project" value="TreeGrafter"/>
</dbReference>
<evidence type="ECO:0000259" key="14">
    <source>
        <dbReference type="PROSITE" id="PS51285"/>
    </source>
</evidence>
<dbReference type="STRING" id="6211.A0A068XYY9"/>
<dbReference type="FunFam" id="3.30.200.20:FF:000005">
    <property type="entry name" value="cAMP-dependent protein kinase catalytic subunit"/>
    <property type="match status" value="1"/>
</dbReference>
<keyword evidence="6 10" id="KW-0067">ATP-binding</keyword>
<evidence type="ECO:0000256" key="2">
    <source>
        <dbReference type="ARBA" id="ARBA00022527"/>
    </source>
</evidence>
<dbReference type="OMA" id="DIQSHVW"/>
<dbReference type="OrthoDB" id="63267at2759"/>
<keyword evidence="5 15" id="KW-0418">Kinase</keyword>
<comment type="catalytic activity">
    <reaction evidence="9">
        <text>L-seryl-[protein] + ATP = O-phospho-L-seryl-[protein] + ADP + H(+)</text>
        <dbReference type="Rhea" id="RHEA:17989"/>
        <dbReference type="Rhea" id="RHEA-COMP:9863"/>
        <dbReference type="Rhea" id="RHEA-COMP:11604"/>
        <dbReference type="ChEBI" id="CHEBI:15378"/>
        <dbReference type="ChEBI" id="CHEBI:29999"/>
        <dbReference type="ChEBI" id="CHEBI:30616"/>
        <dbReference type="ChEBI" id="CHEBI:83421"/>
        <dbReference type="ChEBI" id="CHEBI:456216"/>
        <dbReference type="EC" id="2.7.11.11"/>
    </reaction>
</comment>
<protein>
    <recommendedName>
        <fullName evidence="1">cAMP-dependent protein kinase</fullName>
        <ecNumber evidence="1">2.7.11.11</ecNumber>
    </recommendedName>
</protein>
<dbReference type="PANTHER" id="PTHR24353">
    <property type="entry name" value="CYCLIC NUCLEOTIDE-DEPENDENT PROTEIN KINASE"/>
    <property type="match status" value="1"/>
</dbReference>
<evidence type="ECO:0000256" key="7">
    <source>
        <dbReference type="ARBA" id="ARBA00023149"/>
    </source>
</evidence>
<dbReference type="GO" id="GO:0005634">
    <property type="term" value="C:nucleus"/>
    <property type="evidence" value="ECO:0007669"/>
    <property type="project" value="TreeGrafter"/>
</dbReference>
<dbReference type="InterPro" id="IPR011009">
    <property type="entry name" value="Kinase-like_dom_sf"/>
</dbReference>
<comment type="similarity">
    <text evidence="11">Belongs to the protein kinase superfamily.</text>
</comment>
<dbReference type="GO" id="GO:0004691">
    <property type="term" value="F:cAMP-dependent protein kinase activity"/>
    <property type="evidence" value="ECO:0007669"/>
    <property type="project" value="UniProtKB-EC"/>
</dbReference>
<evidence type="ECO:0000256" key="4">
    <source>
        <dbReference type="ARBA" id="ARBA00022741"/>
    </source>
</evidence>
<organism evidence="15 16">
    <name type="scientific">Echinococcus multilocularis</name>
    <name type="common">Fox tapeworm</name>
    <dbReference type="NCBI Taxonomy" id="6211"/>
    <lineage>
        <taxon>Eukaryota</taxon>
        <taxon>Metazoa</taxon>
        <taxon>Spiralia</taxon>
        <taxon>Lophotrochozoa</taxon>
        <taxon>Platyhelminthes</taxon>
        <taxon>Cestoda</taxon>
        <taxon>Eucestoda</taxon>
        <taxon>Cyclophyllidea</taxon>
        <taxon>Taeniidae</taxon>
        <taxon>Echinococcus</taxon>
    </lineage>
</organism>
<dbReference type="InterPro" id="IPR017441">
    <property type="entry name" value="Protein_kinase_ATP_BS"/>
</dbReference>
<evidence type="ECO:0000256" key="12">
    <source>
        <dbReference type="SAM" id="MobiDB-lite"/>
    </source>
</evidence>
<comment type="catalytic activity">
    <reaction evidence="8">
        <text>L-threonyl-[protein] + ATP = O-phospho-L-threonyl-[protein] + ADP + H(+)</text>
        <dbReference type="Rhea" id="RHEA:46608"/>
        <dbReference type="Rhea" id="RHEA-COMP:11060"/>
        <dbReference type="Rhea" id="RHEA-COMP:11605"/>
        <dbReference type="ChEBI" id="CHEBI:15378"/>
        <dbReference type="ChEBI" id="CHEBI:30013"/>
        <dbReference type="ChEBI" id="CHEBI:30616"/>
        <dbReference type="ChEBI" id="CHEBI:61977"/>
        <dbReference type="ChEBI" id="CHEBI:456216"/>
        <dbReference type="EC" id="2.7.11.11"/>
    </reaction>
</comment>
<gene>
    <name evidence="15" type="ORF">EmuJ_000267800</name>
</gene>
<evidence type="ECO:0000259" key="13">
    <source>
        <dbReference type="PROSITE" id="PS50011"/>
    </source>
</evidence>
<evidence type="ECO:0000313" key="15">
    <source>
        <dbReference type="EMBL" id="CDS36067.2"/>
    </source>
</evidence>
<dbReference type="GO" id="GO:0005829">
    <property type="term" value="C:cytosol"/>
    <property type="evidence" value="ECO:0007669"/>
    <property type="project" value="TreeGrafter"/>
</dbReference>
<dbReference type="Proteomes" id="UP000017246">
    <property type="component" value="Unassembled WGS sequence"/>
</dbReference>
<dbReference type="FunFam" id="1.10.510.10:FF:000005">
    <property type="entry name" value="cAMP-dependent protein kinase catalytic subunit alpha"/>
    <property type="match status" value="1"/>
</dbReference>
<dbReference type="Gene3D" id="3.30.200.20">
    <property type="entry name" value="Phosphorylase Kinase, domain 1"/>
    <property type="match status" value="1"/>
</dbReference>
<dbReference type="PROSITE" id="PS00108">
    <property type="entry name" value="PROTEIN_KINASE_ST"/>
    <property type="match status" value="1"/>
</dbReference>
<evidence type="ECO:0000313" key="16">
    <source>
        <dbReference type="Proteomes" id="UP000017246"/>
    </source>
</evidence>
<dbReference type="InterPro" id="IPR008271">
    <property type="entry name" value="Ser/Thr_kinase_AS"/>
</dbReference>
<dbReference type="EMBL" id="LN902846">
    <property type="protein sequence ID" value="CDS36067.2"/>
    <property type="molecule type" value="Genomic_DNA"/>
</dbReference>
<feature type="binding site" evidence="10">
    <location>
        <position position="129"/>
    </location>
    <ligand>
        <name>ATP</name>
        <dbReference type="ChEBI" id="CHEBI:30616"/>
    </ligand>
</feature>